<dbReference type="CDD" id="cd02440">
    <property type="entry name" value="AdoMet_MTases"/>
    <property type="match status" value="1"/>
</dbReference>
<dbReference type="InterPro" id="IPR042150">
    <property type="entry name" value="MmRce1-like"/>
</dbReference>
<dbReference type="InterPro" id="IPR029063">
    <property type="entry name" value="SAM-dependent_MTases_sf"/>
</dbReference>
<feature type="transmembrane region" description="Helical" evidence="1">
    <location>
        <begin position="159"/>
        <end position="177"/>
    </location>
</feature>
<keyword evidence="1" id="KW-0812">Transmembrane</keyword>
<dbReference type="GO" id="GO:0004175">
    <property type="term" value="F:endopeptidase activity"/>
    <property type="evidence" value="ECO:0007669"/>
    <property type="project" value="UniProtKB-ARBA"/>
</dbReference>
<name>A0A511RJT5_9DEIN</name>
<reference evidence="4 5" key="1">
    <citation type="submission" date="2019-07" db="EMBL/GenBank/DDBJ databases">
        <title>Whole genome shotgun sequence of Oceanithermus desulfurans NBRC 100063.</title>
        <authorList>
            <person name="Hosoyama A."/>
            <person name="Uohara A."/>
            <person name="Ohji S."/>
            <person name="Ichikawa N."/>
        </authorList>
    </citation>
    <scope>NUCLEOTIDE SEQUENCE [LARGE SCALE GENOMIC DNA]</scope>
    <source>
        <strain evidence="4 5">NBRC 100063</strain>
    </source>
</reference>
<dbReference type="SUPFAM" id="SSF53335">
    <property type="entry name" value="S-adenosyl-L-methionine-dependent methyltransferases"/>
    <property type="match status" value="1"/>
</dbReference>
<gene>
    <name evidence="4" type="ORF">ODE01S_13470</name>
</gene>
<evidence type="ECO:0000256" key="1">
    <source>
        <dbReference type="SAM" id="Phobius"/>
    </source>
</evidence>
<evidence type="ECO:0000313" key="5">
    <source>
        <dbReference type="Proteomes" id="UP000321827"/>
    </source>
</evidence>
<feature type="transmembrane region" description="Helical" evidence="1">
    <location>
        <begin position="197"/>
        <end position="216"/>
    </location>
</feature>
<comment type="caution">
    <text evidence="4">The sequence shown here is derived from an EMBL/GenBank/DDBJ whole genome shotgun (WGS) entry which is preliminary data.</text>
</comment>
<organism evidence="4 5">
    <name type="scientific">Oceanithermus desulfurans NBRC 100063</name>
    <dbReference type="NCBI Taxonomy" id="1227550"/>
    <lineage>
        <taxon>Bacteria</taxon>
        <taxon>Thermotogati</taxon>
        <taxon>Deinococcota</taxon>
        <taxon>Deinococci</taxon>
        <taxon>Thermales</taxon>
        <taxon>Thermaceae</taxon>
        <taxon>Oceanithermus</taxon>
    </lineage>
</organism>
<dbReference type="Gene3D" id="3.40.50.150">
    <property type="entry name" value="Vaccinia Virus protein VP39"/>
    <property type="match status" value="1"/>
</dbReference>
<feature type="domain" description="CAAX prenyl protease 2/Lysostaphin resistance protein A-like" evidence="2">
    <location>
        <begin position="126"/>
        <end position="235"/>
    </location>
</feature>
<dbReference type="GO" id="GO:0080120">
    <property type="term" value="P:CAAX-box protein maturation"/>
    <property type="evidence" value="ECO:0007669"/>
    <property type="project" value="UniProtKB-ARBA"/>
</dbReference>
<keyword evidence="1" id="KW-0472">Membrane</keyword>
<dbReference type="Pfam" id="PF02517">
    <property type="entry name" value="Rce1-like"/>
    <property type="match status" value="1"/>
</dbReference>
<sequence>MPRNPTPAPDPWRFFALALGLSWAFWAPVAFAGWNVWSWPAVGLGALGLFGPALAEAVLVARARDPALRHDYLQRLVDPRRIPPGVWAVLVLGFPLINALALLWGAALGEPWPEFETARALLDAPWRLLPFAVFVLLFGPLPEELGWRGYALDGLQARFSALTASLVLGLVWAGWHLPLFLMPGTYQHDRLGFATPGFWAFVLGTVVTSVLFTWVYNRANRSTLAAVLFHFSINFSGELFALPEPTQVFRTVLVALWAAAVVVVEGPRTLRGGASWARFLGRGAFAPDFAFVLLSPLRRLVLSPSRLAERLHLREDSRVLELGPGPGYFSVEVARRIPRGRLELLDLQPRMLELARRRLARAGLESRAGFTVADADGTLPWGDGAFDVVFLVAVLGELPDPLHGLCEVRRVLKPGGWLSVTEQPGDPDFVSAERVRELAAAAGFEPRESYGTARNFTLNFVRPG</sequence>
<keyword evidence="1" id="KW-1133">Transmembrane helix</keyword>
<protein>
    <submittedName>
        <fullName evidence="4">Uncharacterized protein</fullName>
    </submittedName>
</protein>
<dbReference type="PANTHER" id="PTHR35797">
    <property type="entry name" value="PROTEASE-RELATED"/>
    <property type="match status" value="1"/>
</dbReference>
<feature type="transmembrane region" description="Helical" evidence="1">
    <location>
        <begin position="128"/>
        <end position="147"/>
    </location>
</feature>
<dbReference type="OrthoDB" id="31962at2"/>
<dbReference type="Pfam" id="PF13649">
    <property type="entry name" value="Methyltransf_25"/>
    <property type="match status" value="1"/>
</dbReference>
<dbReference type="InterPro" id="IPR003675">
    <property type="entry name" value="Rce1/LyrA-like_dom"/>
</dbReference>
<dbReference type="RefSeq" id="WP_147147186.1">
    <property type="nucleotide sequence ID" value="NZ_BJXN01000008.1"/>
</dbReference>
<feature type="domain" description="Methyltransferase" evidence="3">
    <location>
        <begin position="319"/>
        <end position="416"/>
    </location>
</feature>
<dbReference type="Proteomes" id="UP000321827">
    <property type="component" value="Unassembled WGS sequence"/>
</dbReference>
<accession>A0A511RJT5</accession>
<evidence type="ECO:0000259" key="2">
    <source>
        <dbReference type="Pfam" id="PF02517"/>
    </source>
</evidence>
<dbReference type="EMBL" id="BJXN01000008">
    <property type="protein sequence ID" value="GEM89913.1"/>
    <property type="molecule type" value="Genomic_DNA"/>
</dbReference>
<dbReference type="PANTHER" id="PTHR35797:SF1">
    <property type="entry name" value="PROTEASE"/>
    <property type="match status" value="1"/>
</dbReference>
<dbReference type="AlphaFoldDB" id="A0A511RJT5"/>
<evidence type="ECO:0000259" key="3">
    <source>
        <dbReference type="Pfam" id="PF13649"/>
    </source>
</evidence>
<dbReference type="InterPro" id="IPR041698">
    <property type="entry name" value="Methyltransf_25"/>
</dbReference>
<feature type="transmembrane region" description="Helical" evidence="1">
    <location>
        <begin position="42"/>
        <end position="63"/>
    </location>
</feature>
<feature type="transmembrane region" description="Helical" evidence="1">
    <location>
        <begin position="84"/>
        <end position="108"/>
    </location>
</feature>
<proteinExistence type="predicted"/>
<evidence type="ECO:0000313" key="4">
    <source>
        <dbReference type="EMBL" id="GEM89913.1"/>
    </source>
</evidence>